<gene>
    <name evidence="4" type="ORF">AT15_04325</name>
</gene>
<dbReference type="EMBL" id="JFHK01000022">
    <property type="protein sequence ID" value="OAA28433.1"/>
    <property type="molecule type" value="Genomic_DNA"/>
</dbReference>
<feature type="domain" description="FAD/NAD(P)-binding" evidence="3">
    <location>
        <begin position="4"/>
        <end position="261"/>
    </location>
</feature>
<dbReference type="InterPro" id="IPR036188">
    <property type="entry name" value="FAD/NAD-bd_sf"/>
</dbReference>
<dbReference type="InterPro" id="IPR023753">
    <property type="entry name" value="FAD/NAD-binding_dom"/>
</dbReference>
<dbReference type="Gene3D" id="3.50.50.60">
    <property type="entry name" value="FAD/NAD(P)-binding domain"/>
    <property type="match status" value="2"/>
</dbReference>
<dbReference type="AlphaFoldDB" id="A0A176JXI9"/>
<evidence type="ECO:0000313" key="4">
    <source>
        <dbReference type="EMBL" id="OAA28433.1"/>
    </source>
</evidence>
<dbReference type="Proteomes" id="UP000077339">
    <property type="component" value="Unassembled WGS sequence"/>
</dbReference>
<dbReference type="PRINTS" id="PR00469">
    <property type="entry name" value="PNDRDTASEII"/>
</dbReference>
<protein>
    <recommendedName>
        <fullName evidence="3">FAD/NAD(P)-binding domain-containing protein</fullName>
    </recommendedName>
</protein>
<dbReference type="GO" id="GO:0016491">
    <property type="term" value="F:oxidoreductase activity"/>
    <property type="evidence" value="ECO:0007669"/>
    <property type="project" value="UniProtKB-KW"/>
</dbReference>
<keyword evidence="1" id="KW-0285">Flavoprotein</keyword>
<evidence type="ECO:0000313" key="5">
    <source>
        <dbReference type="Proteomes" id="UP000077339"/>
    </source>
</evidence>
<dbReference type="STRING" id="1453497.AT15_04325"/>
<sequence length="277" mass="30350">MFVDVAIIGAGPAGIACAIQLKHQGIEFVLLESGKIGGMVINANFVENMPLLPPLSGKEVVKLLIEKLKYYDIEVINTLVTSISKKENIFNIGYSSGSLCSKYVVIATGTKPKRVKSFEVSSKVVYEPLKLFGVSGKGIAIAGSGEAAFDAAMSLSKSNRITLFAKHSTFNISPRLLDMVEKSENIVVMRNNPIEKVYEKEDKLFIKTHFFAGFYDNLLISIGREANRELLSTELLSDKRVYLAGDVRRGKLGQMSIAIGDGIEVAQEIVADLRKNR</sequence>
<dbReference type="RefSeq" id="WP_068348503.1">
    <property type="nucleotide sequence ID" value="NZ_JFHK01000022.1"/>
</dbReference>
<evidence type="ECO:0000256" key="1">
    <source>
        <dbReference type="ARBA" id="ARBA00022630"/>
    </source>
</evidence>
<organism evidence="4 5">
    <name type="scientific">Kosmotoga arenicorallina S304</name>
    <dbReference type="NCBI Taxonomy" id="1453497"/>
    <lineage>
        <taxon>Bacteria</taxon>
        <taxon>Thermotogati</taxon>
        <taxon>Thermotogota</taxon>
        <taxon>Thermotogae</taxon>
        <taxon>Kosmotogales</taxon>
        <taxon>Kosmotogaceae</taxon>
        <taxon>Kosmotoga</taxon>
    </lineage>
</organism>
<dbReference type="OrthoDB" id="9786503at2"/>
<dbReference type="PATRIC" id="fig|1453497.3.peg.860"/>
<dbReference type="Pfam" id="PF07992">
    <property type="entry name" value="Pyr_redox_2"/>
    <property type="match status" value="1"/>
</dbReference>
<keyword evidence="5" id="KW-1185">Reference proteome</keyword>
<accession>A0A176JXI9</accession>
<keyword evidence="2" id="KW-0560">Oxidoreductase</keyword>
<dbReference type="PRINTS" id="PR00368">
    <property type="entry name" value="FADPNR"/>
</dbReference>
<evidence type="ECO:0000256" key="2">
    <source>
        <dbReference type="ARBA" id="ARBA00023002"/>
    </source>
</evidence>
<proteinExistence type="predicted"/>
<name>A0A176JXI9_9BACT</name>
<comment type="caution">
    <text evidence="4">The sequence shown here is derived from an EMBL/GenBank/DDBJ whole genome shotgun (WGS) entry which is preliminary data.</text>
</comment>
<evidence type="ECO:0000259" key="3">
    <source>
        <dbReference type="Pfam" id="PF07992"/>
    </source>
</evidence>
<reference evidence="4 5" key="1">
    <citation type="submission" date="2014-02" db="EMBL/GenBank/DDBJ databases">
        <title>Kosmotoga genome sequencing.</title>
        <authorList>
            <person name="Pollo S.M."/>
            <person name="Charchuk R."/>
            <person name="Nesbo C.L."/>
        </authorList>
    </citation>
    <scope>NUCLEOTIDE SEQUENCE [LARGE SCALE GENOMIC DNA]</scope>
    <source>
        <strain evidence="4 5">S304</strain>
    </source>
</reference>
<dbReference type="InterPro" id="IPR050097">
    <property type="entry name" value="Ferredoxin-NADP_redctase_2"/>
</dbReference>
<dbReference type="PANTHER" id="PTHR48105">
    <property type="entry name" value="THIOREDOXIN REDUCTASE 1-RELATED-RELATED"/>
    <property type="match status" value="1"/>
</dbReference>
<dbReference type="SUPFAM" id="SSF51905">
    <property type="entry name" value="FAD/NAD(P)-binding domain"/>
    <property type="match status" value="2"/>
</dbReference>